<feature type="coiled-coil region" evidence="1">
    <location>
        <begin position="181"/>
        <end position="208"/>
    </location>
</feature>
<feature type="compositionally biased region" description="Polar residues" evidence="2">
    <location>
        <begin position="1"/>
        <end position="10"/>
    </location>
</feature>
<dbReference type="RefSeq" id="WP_322466084.1">
    <property type="nucleotide sequence ID" value="NZ_JAXOJX010000023.1"/>
</dbReference>
<evidence type="ECO:0000313" key="4">
    <source>
        <dbReference type="Proteomes" id="UP001293718"/>
    </source>
</evidence>
<sequence>MDDRNNNTLSPDPEEWAEVPDPDFGADDYFALPDSGVGYYSLEDAALLAALDMWNAGQVLDVPVGEGWPEGDGPRVRKGIEPLQRQLLDALARSVESGLLEAVVRRRTLPDSRPVPGHTFVRLADLEDWLEVHGHMRGPVIEAAAAVFVDNPWQVACAVARDRAELRHPAAPTQPQQHGDNAATLDEVTRLKRELQEARLHVLHLQRQGERRNGAGRRRDDLGARERATLLKLVIGMAIDAYRFDPTAARTTVPKEVAEAFALLPCADDIAVTDDTVRKYLKEAAETVLAKKRS</sequence>
<gene>
    <name evidence="3" type="ORF">SM757_15070</name>
</gene>
<evidence type="ECO:0000313" key="3">
    <source>
        <dbReference type="EMBL" id="MDZ5457898.1"/>
    </source>
</evidence>
<feature type="compositionally biased region" description="Acidic residues" evidence="2">
    <location>
        <begin position="12"/>
        <end position="22"/>
    </location>
</feature>
<proteinExistence type="predicted"/>
<keyword evidence="4" id="KW-1185">Reference proteome</keyword>
<dbReference type="EMBL" id="JAXOJX010000023">
    <property type="protein sequence ID" value="MDZ5457898.1"/>
    <property type="molecule type" value="Genomic_DNA"/>
</dbReference>
<evidence type="ECO:0000256" key="1">
    <source>
        <dbReference type="SAM" id="Coils"/>
    </source>
</evidence>
<name>A0ABU5IG17_9BURK</name>
<dbReference type="Proteomes" id="UP001293718">
    <property type="component" value="Unassembled WGS sequence"/>
</dbReference>
<accession>A0ABU5IG17</accession>
<evidence type="ECO:0008006" key="5">
    <source>
        <dbReference type="Google" id="ProtNLM"/>
    </source>
</evidence>
<reference evidence="3 4" key="1">
    <citation type="submission" date="2023-11" db="EMBL/GenBank/DDBJ databases">
        <title>Draft genome of Azohydromonas lata strain H1 (DSM1123), a polyhydroxyalkanoate producer.</title>
        <authorList>
            <person name="Traversa D."/>
            <person name="D'Addabbo P."/>
            <person name="Pazzani C."/>
            <person name="Manzari C."/>
            <person name="Chiara M."/>
            <person name="Scrascia M."/>
        </authorList>
    </citation>
    <scope>NUCLEOTIDE SEQUENCE [LARGE SCALE GENOMIC DNA]</scope>
    <source>
        <strain evidence="3 4">H1</strain>
    </source>
</reference>
<evidence type="ECO:0000256" key="2">
    <source>
        <dbReference type="SAM" id="MobiDB-lite"/>
    </source>
</evidence>
<protein>
    <recommendedName>
        <fullName evidence="5">DNA-binding protein</fullName>
    </recommendedName>
</protein>
<comment type="caution">
    <text evidence="3">The sequence shown here is derived from an EMBL/GenBank/DDBJ whole genome shotgun (WGS) entry which is preliminary data.</text>
</comment>
<feature type="region of interest" description="Disordered" evidence="2">
    <location>
        <begin position="1"/>
        <end position="22"/>
    </location>
</feature>
<organism evidence="3 4">
    <name type="scientific">Azohydromonas lata</name>
    <dbReference type="NCBI Taxonomy" id="45677"/>
    <lineage>
        <taxon>Bacteria</taxon>
        <taxon>Pseudomonadati</taxon>
        <taxon>Pseudomonadota</taxon>
        <taxon>Betaproteobacteria</taxon>
        <taxon>Burkholderiales</taxon>
        <taxon>Sphaerotilaceae</taxon>
        <taxon>Azohydromonas</taxon>
    </lineage>
</organism>
<keyword evidence="1" id="KW-0175">Coiled coil</keyword>